<dbReference type="InterPro" id="IPR029045">
    <property type="entry name" value="ClpP/crotonase-like_dom_sf"/>
</dbReference>
<dbReference type="SUPFAM" id="SSF52096">
    <property type="entry name" value="ClpP/crotonase"/>
    <property type="match status" value="1"/>
</dbReference>
<dbReference type="Proteomes" id="UP000051677">
    <property type="component" value="Unassembled WGS sequence"/>
</dbReference>
<sequence length="276" mass="28789">MFHDTRASRRDRQVYQPVNAPLILREDRGDVAVIMLNRPHQRNALTYASWTELAAALDELTGVSGVVLAGSAGFFCAGGDLKSGPAHGDGAMGPAGRVELAQRVMEKLRGLPMPTISAVEGAAVGLGWSLALCCDLVVCASDAFFAAPFVARAVVPDGGLAWRFTQQLGRHRAASLLLRGNRIPAAEAERLGLVTEVVTPGSAIDAAVQLAAELAGADAGAVEMTKRLINSAENAQLAAFHPLELAMATVAQQRSAAATGRQAFGQDPQRDSAGQA</sequence>
<evidence type="ECO:0000313" key="2">
    <source>
        <dbReference type="Proteomes" id="UP000051677"/>
    </source>
</evidence>
<dbReference type="Pfam" id="PF00378">
    <property type="entry name" value="ECH_1"/>
    <property type="match status" value="1"/>
</dbReference>
<comment type="caution">
    <text evidence="1">The sequence shown here is derived from an EMBL/GenBank/DDBJ whole genome shotgun (WGS) entry which is preliminary data.</text>
</comment>
<organism evidence="1 2">
    <name type="scientific">Mycobacterium gordonae</name>
    <dbReference type="NCBI Taxonomy" id="1778"/>
    <lineage>
        <taxon>Bacteria</taxon>
        <taxon>Bacillati</taxon>
        <taxon>Actinomycetota</taxon>
        <taxon>Actinomycetes</taxon>
        <taxon>Mycobacteriales</taxon>
        <taxon>Mycobacteriaceae</taxon>
        <taxon>Mycobacterium</taxon>
    </lineage>
</organism>
<dbReference type="PANTHER" id="PTHR43459:SF1">
    <property type="entry name" value="EG:BACN32G11.4 PROTEIN"/>
    <property type="match status" value="1"/>
</dbReference>
<dbReference type="InterPro" id="IPR001753">
    <property type="entry name" value="Enoyl-CoA_hydra/iso"/>
</dbReference>
<dbReference type="CDD" id="cd06558">
    <property type="entry name" value="crotonase-like"/>
    <property type="match status" value="1"/>
</dbReference>
<evidence type="ECO:0000313" key="1">
    <source>
        <dbReference type="EMBL" id="KQH81142.1"/>
    </source>
</evidence>
<name>A0A0Q2RAZ1_MYCGO</name>
<dbReference type="Gene3D" id="3.90.226.10">
    <property type="entry name" value="2-enoyl-CoA Hydratase, Chain A, domain 1"/>
    <property type="match status" value="1"/>
</dbReference>
<dbReference type="EMBL" id="LKTM01000001">
    <property type="protein sequence ID" value="KQH81142.1"/>
    <property type="molecule type" value="Genomic_DNA"/>
</dbReference>
<protein>
    <submittedName>
        <fullName evidence="1">Enoyl-CoA hydratase</fullName>
    </submittedName>
</protein>
<dbReference type="OrthoDB" id="4719805at2"/>
<dbReference type="GO" id="GO:0003824">
    <property type="term" value="F:catalytic activity"/>
    <property type="evidence" value="ECO:0007669"/>
    <property type="project" value="UniProtKB-ARBA"/>
</dbReference>
<accession>A0A0Q2RAZ1</accession>
<proteinExistence type="predicted"/>
<dbReference type="AlphaFoldDB" id="A0A0Q2RAZ1"/>
<dbReference type="PANTHER" id="PTHR43459">
    <property type="entry name" value="ENOYL-COA HYDRATASE"/>
    <property type="match status" value="1"/>
</dbReference>
<reference evidence="1 2" key="1">
    <citation type="submission" date="2015-10" db="EMBL/GenBank/DDBJ databases">
        <title>Mycobacterium gordonae draft genome assembly.</title>
        <authorList>
            <person name="Ustinova V."/>
            <person name="Smirnova T."/>
            <person name="Blagodatskikh K."/>
            <person name="Varlamov D."/>
            <person name="Larionova E."/>
            <person name="Chernousova L."/>
        </authorList>
    </citation>
    <scope>NUCLEOTIDE SEQUENCE [LARGE SCALE GENOMIC DNA]</scope>
    <source>
        <strain evidence="1 2">CTRI 14-8773</strain>
    </source>
</reference>
<gene>
    <name evidence="1" type="ORF">AO501_05925</name>
</gene>